<gene>
    <name evidence="1" type="ORF">EYF80_000453</name>
</gene>
<sequence length="95" mass="10800">MGADPAPPEAVDGLSLNRLRMGRCLQADWEKQQPAEEARYFSKGHRFRAAARLALQNRNRLAETTNVNIKREKAAAEFTKKGQTVYEKQEVEIDL</sequence>
<evidence type="ECO:0000313" key="1">
    <source>
        <dbReference type="EMBL" id="TNN89165.1"/>
    </source>
</evidence>
<evidence type="ECO:0000313" key="2">
    <source>
        <dbReference type="Proteomes" id="UP000314294"/>
    </source>
</evidence>
<keyword evidence="2" id="KW-1185">Reference proteome</keyword>
<proteinExistence type="predicted"/>
<accession>A0A4Z2JFZ5</accession>
<protein>
    <submittedName>
        <fullName evidence="1">Uncharacterized protein</fullName>
    </submittedName>
</protein>
<dbReference type="AlphaFoldDB" id="A0A4Z2JFZ5"/>
<dbReference type="EMBL" id="SRLO01000002">
    <property type="protein sequence ID" value="TNN89165.1"/>
    <property type="molecule type" value="Genomic_DNA"/>
</dbReference>
<reference evidence="1 2" key="1">
    <citation type="submission" date="2019-03" db="EMBL/GenBank/DDBJ databases">
        <title>First draft genome of Liparis tanakae, snailfish: a comprehensive survey of snailfish specific genes.</title>
        <authorList>
            <person name="Kim W."/>
            <person name="Song I."/>
            <person name="Jeong J.-H."/>
            <person name="Kim D."/>
            <person name="Kim S."/>
            <person name="Ryu S."/>
            <person name="Song J.Y."/>
            <person name="Lee S.K."/>
        </authorList>
    </citation>
    <scope>NUCLEOTIDE SEQUENCE [LARGE SCALE GENOMIC DNA]</scope>
    <source>
        <tissue evidence="1">Muscle</tissue>
    </source>
</reference>
<name>A0A4Z2JFZ5_9TELE</name>
<dbReference type="Proteomes" id="UP000314294">
    <property type="component" value="Unassembled WGS sequence"/>
</dbReference>
<organism evidence="1 2">
    <name type="scientific">Liparis tanakae</name>
    <name type="common">Tanaka's snailfish</name>
    <dbReference type="NCBI Taxonomy" id="230148"/>
    <lineage>
        <taxon>Eukaryota</taxon>
        <taxon>Metazoa</taxon>
        <taxon>Chordata</taxon>
        <taxon>Craniata</taxon>
        <taxon>Vertebrata</taxon>
        <taxon>Euteleostomi</taxon>
        <taxon>Actinopterygii</taxon>
        <taxon>Neopterygii</taxon>
        <taxon>Teleostei</taxon>
        <taxon>Neoteleostei</taxon>
        <taxon>Acanthomorphata</taxon>
        <taxon>Eupercaria</taxon>
        <taxon>Perciformes</taxon>
        <taxon>Cottioidei</taxon>
        <taxon>Cottales</taxon>
        <taxon>Liparidae</taxon>
        <taxon>Liparis</taxon>
    </lineage>
</organism>
<comment type="caution">
    <text evidence="1">The sequence shown here is derived from an EMBL/GenBank/DDBJ whole genome shotgun (WGS) entry which is preliminary data.</text>
</comment>